<evidence type="ECO:0000313" key="2">
    <source>
        <dbReference type="EMBL" id="MCP3422859.1"/>
    </source>
</evidence>
<dbReference type="Proteomes" id="UP001204524">
    <property type="component" value="Unassembled WGS sequence"/>
</dbReference>
<organism evidence="2 3">
    <name type="scientific">Nocardioides pinisoli</name>
    <dbReference type="NCBI Taxonomy" id="2950279"/>
    <lineage>
        <taxon>Bacteria</taxon>
        <taxon>Bacillati</taxon>
        <taxon>Actinomycetota</taxon>
        <taxon>Actinomycetes</taxon>
        <taxon>Propionibacteriales</taxon>
        <taxon>Nocardioidaceae</taxon>
        <taxon>Nocardioides</taxon>
    </lineage>
</organism>
<dbReference type="InterPro" id="IPR011047">
    <property type="entry name" value="Quinoprotein_ADH-like_sf"/>
</dbReference>
<accession>A0ABT1KZU6</accession>
<keyword evidence="1" id="KW-1133">Transmembrane helix</keyword>
<dbReference type="EMBL" id="JANARS010000005">
    <property type="protein sequence ID" value="MCP3422859.1"/>
    <property type="molecule type" value="Genomic_DNA"/>
</dbReference>
<evidence type="ECO:0000256" key="1">
    <source>
        <dbReference type="SAM" id="Phobius"/>
    </source>
</evidence>
<keyword evidence="3" id="KW-1185">Reference proteome</keyword>
<dbReference type="RefSeq" id="WP_254182047.1">
    <property type="nucleotide sequence ID" value="NZ_JANARS010000005.1"/>
</dbReference>
<evidence type="ECO:0000313" key="3">
    <source>
        <dbReference type="Proteomes" id="UP001204524"/>
    </source>
</evidence>
<comment type="caution">
    <text evidence="2">The sequence shown here is derived from an EMBL/GenBank/DDBJ whole genome shotgun (WGS) entry which is preliminary data.</text>
</comment>
<protein>
    <submittedName>
        <fullName evidence="2">Uncharacterized protein</fullName>
    </submittedName>
</protein>
<reference evidence="2 3" key="1">
    <citation type="submission" date="2022-06" db="EMBL/GenBank/DDBJ databases">
        <authorList>
            <person name="So Y."/>
        </authorList>
    </citation>
    <scope>NUCLEOTIDE SEQUENCE [LARGE SCALE GENOMIC DNA]</scope>
    <source>
        <strain evidence="2 3">STR3</strain>
    </source>
</reference>
<dbReference type="SUPFAM" id="SSF50998">
    <property type="entry name" value="Quinoprotein alcohol dehydrogenase-like"/>
    <property type="match status" value="1"/>
</dbReference>
<proteinExistence type="predicted"/>
<name>A0ABT1KZU6_9ACTN</name>
<sequence length="419" mass="44249">MSADLRTALRDALADEPAFSVDAAAIADAGGRRARRRTGLAVAAAALSTTAVLAAVAVLSRPADPDPAPAPTEVVHLGLDSADEARLDVIASTRTTWRDDGSDEFFRHDRLEGLTADGLVLRNRRTGPSVGALLGLLDPRTGTTDWLPDPPANLYGMQPLALDVDRLVLGVGQGNGHSVLVFDRAARQWRREVVEVPYGLEVHVPPRLELHEDRVYVGSIMEGNPGPMRWWSAPVPDGGPADPEPDLEGAAATWGSGMRLTAHPDGRVVLTRAEGSTVVAEDLPAGCERPTDFPDAAPDVVLAGDVPVVTFPCEGSQVTMVYRPGEVPVAIRGVSALAGDDGHVVLATARTFLGALMIEPGTPARTYLLDLDDLSLGRVGMGPHEVDVALAAGMLLWNEPGPGDSKDAYDVVWKVARLD</sequence>
<keyword evidence="1" id="KW-0812">Transmembrane</keyword>
<feature type="transmembrane region" description="Helical" evidence="1">
    <location>
        <begin position="40"/>
        <end position="59"/>
    </location>
</feature>
<gene>
    <name evidence="2" type="ORF">NCI01_13730</name>
</gene>
<keyword evidence="1" id="KW-0472">Membrane</keyword>